<name>A0A183BDE3_9TREM</name>
<dbReference type="Proteomes" id="UP000272942">
    <property type="component" value="Unassembled WGS sequence"/>
</dbReference>
<keyword evidence="2" id="KW-1185">Reference proteome</keyword>
<proteinExistence type="predicted"/>
<sequence length="98" mass="11354">MRASESIRLLAKRWPHLYDLPFEDVPDTRVGMLIDWDVPEAHWVLDQRIGGRRDSYAVRTIFGWILHLPEKMATGLYDPLGFVAPWLLPGNILLKNLC</sequence>
<dbReference type="WBParaSite" id="ECPE_0001727301-mRNA-1">
    <property type="protein sequence ID" value="ECPE_0001727301-mRNA-1"/>
    <property type="gene ID" value="ECPE_0001727301"/>
</dbReference>
<evidence type="ECO:0000313" key="3">
    <source>
        <dbReference type="WBParaSite" id="ECPE_0001727301-mRNA-1"/>
    </source>
</evidence>
<protein>
    <submittedName>
        <fullName evidence="3">Aminoglycoside phosphotransferase</fullName>
    </submittedName>
</protein>
<dbReference type="EMBL" id="UZAN01068148">
    <property type="protein sequence ID" value="VDP94517.1"/>
    <property type="molecule type" value="Genomic_DNA"/>
</dbReference>
<dbReference type="PANTHER" id="PTHR47331">
    <property type="entry name" value="PHD-TYPE DOMAIN-CONTAINING PROTEIN"/>
    <property type="match status" value="1"/>
</dbReference>
<accession>A0A183BDE3</accession>
<reference evidence="3" key="1">
    <citation type="submission" date="2016-06" db="UniProtKB">
        <authorList>
            <consortium name="WormBaseParasite"/>
        </authorList>
    </citation>
    <scope>IDENTIFICATION</scope>
</reference>
<dbReference type="AlphaFoldDB" id="A0A183BDE3"/>
<organism evidence="3">
    <name type="scientific">Echinostoma caproni</name>
    <dbReference type="NCBI Taxonomy" id="27848"/>
    <lineage>
        <taxon>Eukaryota</taxon>
        <taxon>Metazoa</taxon>
        <taxon>Spiralia</taxon>
        <taxon>Lophotrochozoa</taxon>
        <taxon>Platyhelminthes</taxon>
        <taxon>Trematoda</taxon>
        <taxon>Digenea</taxon>
        <taxon>Plagiorchiida</taxon>
        <taxon>Echinostomata</taxon>
        <taxon>Echinostomatoidea</taxon>
        <taxon>Echinostomatidae</taxon>
        <taxon>Echinostoma</taxon>
    </lineage>
</organism>
<evidence type="ECO:0000313" key="2">
    <source>
        <dbReference type="Proteomes" id="UP000272942"/>
    </source>
</evidence>
<evidence type="ECO:0000313" key="1">
    <source>
        <dbReference type="EMBL" id="VDP94517.1"/>
    </source>
</evidence>
<dbReference type="OrthoDB" id="10059837at2759"/>
<reference evidence="1 2" key="2">
    <citation type="submission" date="2018-11" db="EMBL/GenBank/DDBJ databases">
        <authorList>
            <consortium name="Pathogen Informatics"/>
        </authorList>
    </citation>
    <scope>NUCLEOTIDE SEQUENCE [LARGE SCALE GENOMIC DNA]</scope>
    <source>
        <strain evidence="1 2">Egypt</strain>
    </source>
</reference>
<dbReference type="PANTHER" id="PTHR47331:SF1">
    <property type="entry name" value="GAG-LIKE PROTEIN"/>
    <property type="match status" value="1"/>
</dbReference>
<gene>
    <name evidence="1" type="ORF">ECPE_LOCUS17228</name>
</gene>